<accession>A0A9D2I740</accession>
<keyword evidence="11 12" id="KW-0472">Membrane</keyword>
<keyword evidence="4" id="KW-0808">Transferase</keyword>
<dbReference type="GO" id="GO:0005524">
    <property type="term" value="F:ATP binding"/>
    <property type="evidence" value="ECO:0007669"/>
    <property type="project" value="UniProtKB-KW"/>
</dbReference>
<feature type="domain" description="HAMP" evidence="13">
    <location>
        <begin position="318"/>
        <end position="370"/>
    </location>
</feature>
<dbReference type="InterPro" id="IPR036890">
    <property type="entry name" value="HATPase_C_sf"/>
</dbReference>
<evidence type="ECO:0000256" key="3">
    <source>
        <dbReference type="ARBA" id="ARBA00022553"/>
    </source>
</evidence>
<evidence type="ECO:0000256" key="7">
    <source>
        <dbReference type="ARBA" id="ARBA00022777"/>
    </source>
</evidence>
<dbReference type="PROSITE" id="PS50885">
    <property type="entry name" value="HAMP"/>
    <property type="match status" value="1"/>
</dbReference>
<evidence type="ECO:0000256" key="11">
    <source>
        <dbReference type="ARBA" id="ARBA00023136"/>
    </source>
</evidence>
<dbReference type="SUPFAM" id="SSF55874">
    <property type="entry name" value="ATPase domain of HSP90 chaperone/DNA topoisomerase II/histidine kinase"/>
    <property type="match status" value="1"/>
</dbReference>
<dbReference type="EMBL" id="DWYY01000180">
    <property type="protein sequence ID" value="HJA94536.1"/>
    <property type="molecule type" value="Genomic_DNA"/>
</dbReference>
<dbReference type="Pfam" id="PF06580">
    <property type="entry name" value="His_kinase"/>
    <property type="match status" value="1"/>
</dbReference>
<dbReference type="AlphaFoldDB" id="A0A9D2I740"/>
<evidence type="ECO:0000313" key="14">
    <source>
        <dbReference type="EMBL" id="HJA94536.1"/>
    </source>
</evidence>
<dbReference type="InterPro" id="IPR033479">
    <property type="entry name" value="dCache_1"/>
</dbReference>
<dbReference type="SMART" id="SM00304">
    <property type="entry name" value="HAMP"/>
    <property type="match status" value="1"/>
</dbReference>
<dbReference type="Proteomes" id="UP000886858">
    <property type="component" value="Unassembled WGS sequence"/>
</dbReference>
<evidence type="ECO:0000256" key="4">
    <source>
        <dbReference type="ARBA" id="ARBA00022679"/>
    </source>
</evidence>
<keyword evidence="6" id="KW-0547">Nucleotide-binding</keyword>
<dbReference type="PANTHER" id="PTHR34220:SF11">
    <property type="entry name" value="SENSOR PROTEIN KINASE HPTS"/>
    <property type="match status" value="1"/>
</dbReference>
<feature type="transmembrane region" description="Helical" evidence="12">
    <location>
        <begin position="17"/>
        <end position="39"/>
    </location>
</feature>
<dbReference type="Gene3D" id="6.10.340.10">
    <property type="match status" value="1"/>
</dbReference>
<dbReference type="InterPro" id="IPR050640">
    <property type="entry name" value="Bact_2-comp_sensor_kinase"/>
</dbReference>
<feature type="transmembrane region" description="Helical" evidence="12">
    <location>
        <begin position="299"/>
        <end position="316"/>
    </location>
</feature>
<protein>
    <submittedName>
        <fullName evidence="14">Sensor histidine kinase</fullName>
    </submittedName>
</protein>
<dbReference type="Pfam" id="PF00672">
    <property type="entry name" value="HAMP"/>
    <property type="match status" value="1"/>
</dbReference>
<dbReference type="GO" id="GO:0005886">
    <property type="term" value="C:plasma membrane"/>
    <property type="evidence" value="ECO:0007669"/>
    <property type="project" value="UniProtKB-SubCell"/>
</dbReference>
<dbReference type="GO" id="GO:0000155">
    <property type="term" value="F:phosphorelay sensor kinase activity"/>
    <property type="evidence" value="ECO:0007669"/>
    <property type="project" value="InterPro"/>
</dbReference>
<name>A0A9D2I740_9FIRM</name>
<evidence type="ECO:0000256" key="2">
    <source>
        <dbReference type="ARBA" id="ARBA00022475"/>
    </source>
</evidence>
<gene>
    <name evidence="14" type="ORF">H9717_15725</name>
</gene>
<dbReference type="SUPFAM" id="SSF158472">
    <property type="entry name" value="HAMP domain-like"/>
    <property type="match status" value="1"/>
</dbReference>
<proteinExistence type="predicted"/>
<evidence type="ECO:0000256" key="6">
    <source>
        <dbReference type="ARBA" id="ARBA00022741"/>
    </source>
</evidence>
<dbReference type="Gene3D" id="3.30.565.10">
    <property type="entry name" value="Histidine kinase-like ATPase, C-terminal domain"/>
    <property type="match status" value="1"/>
</dbReference>
<evidence type="ECO:0000256" key="12">
    <source>
        <dbReference type="SAM" id="Phobius"/>
    </source>
</evidence>
<comment type="subcellular location">
    <subcellularLocation>
        <location evidence="1">Cell membrane</location>
        <topology evidence="1">Multi-pass membrane protein</topology>
    </subcellularLocation>
</comment>
<evidence type="ECO:0000256" key="10">
    <source>
        <dbReference type="ARBA" id="ARBA00023012"/>
    </source>
</evidence>
<keyword evidence="2" id="KW-1003">Cell membrane</keyword>
<keyword evidence="7 14" id="KW-0418">Kinase</keyword>
<dbReference type="PANTHER" id="PTHR34220">
    <property type="entry name" value="SENSOR HISTIDINE KINASE YPDA"/>
    <property type="match status" value="1"/>
</dbReference>
<dbReference type="CDD" id="cd06225">
    <property type="entry name" value="HAMP"/>
    <property type="match status" value="1"/>
</dbReference>
<reference evidence="14" key="1">
    <citation type="journal article" date="2021" name="PeerJ">
        <title>Extensive microbial diversity within the chicken gut microbiome revealed by metagenomics and culture.</title>
        <authorList>
            <person name="Gilroy R."/>
            <person name="Ravi A."/>
            <person name="Getino M."/>
            <person name="Pursley I."/>
            <person name="Horton D.L."/>
            <person name="Alikhan N.F."/>
            <person name="Baker D."/>
            <person name="Gharbi K."/>
            <person name="Hall N."/>
            <person name="Watson M."/>
            <person name="Adriaenssens E.M."/>
            <person name="Foster-Nyarko E."/>
            <person name="Jarju S."/>
            <person name="Secka A."/>
            <person name="Antonio M."/>
            <person name="Oren A."/>
            <person name="Chaudhuri R.R."/>
            <person name="La Ragione R."/>
            <person name="Hildebrand F."/>
            <person name="Pallen M.J."/>
        </authorList>
    </citation>
    <scope>NUCLEOTIDE SEQUENCE</scope>
    <source>
        <strain evidence="14">CHK179-7159</strain>
    </source>
</reference>
<organism evidence="14 15">
    <name type="scientific">Candidatus Eisenbergiella merdipullorum</name>
    <dbReference type="NCBI Taxonomy" id="2838553"/>
    <lineage>
        <taxon>Bacteria</taxon>
        <taxon>Bacillati</taxon>
        <taxon>Bacillota</taxon>
        <taxon>Clostridia</taxon>
        <taxon>Lachnospirales</taxon>
        <taxon>Lachnospiraceae</taxon>
        <taxon>Eisenbergiella</taxon>
    </lineage>
</organism>
<keyword evidence="9 12" id="KW-1133">Transmembrane helix</keyword>
<keyword evidence="3" id="KW-0597">Phosphoprotein</keyword>
<evidence type="ECO:0000256" key="8">
    <source>
        <dbReference type="ARBA" id="ARBA00022840"/>
    </source>
</evidence>
<keyword evidence="10" id="KW-0902">Two-component regulatory system</keyword>
<evidence type="ECO:0000259" key="13">
    <source>
        <dbReference type="PROSITE" id="PS50885"/>
    </source>
</evidence>
<evidence type="ECO:0000313" key="15">
    <source>
        <dbReference type="Proteomes" id="UP000886858"/>
    </source>
</evidence>
<dbReference type="Pfam" id="PF02743">
    <property type="entry name" value="dCache_1"/>
    <property type="match status" value="1"/>
</dbReference>
<evidence type="ECO:0000256" key="1">
    <source>
        <dbReference type="ARBA" id="ARBA00004651"/>
    </source>
</evidence>
<evidence type="ECO:0000256" key="5">
    <source>
        <dbReference type="ARBA" id="ARBA00022692"/>
    </source>
</evidence>
<keyword evidence="5 12" id="KW-0812">Transmembrane</keyword>
<evidence type="ECO:0000256" key="9">
    <source>
        <dbReference type="ARBA" id="ARBA00022989"/>
    </source>
</evidence>
<reference evidence="14" key="2">
    <citation type="submission" date="2021-04" db="EMBL/GenBank/DDBJ databases">
        <authorList>
            <person name="Gilroy R."/>
        </authorList>
    </citation>
    <scope>NUCLEOTIDE SEQUENCE</scope>
    <source>
        <strain evidence="14">CHK179-7159</strain>
    </source>
</reference>
<comment type="caution">
    <text evidence="14">The sequence shown here is derived from an EMBL/GenBank/DDBJ whole genome shotgun (WGS) entry which is preliminary data.</text>
</comment>
<keyword evidence="8" id="KW-0067">ATP-binding</keyword>
<dbReference type="InterPro" id="IPR010559">
    <property type="entry name" value="Sig_transdc_His_kin_internal"/>
</dbReference>
<dbReference type="InterPro" id="IPR003660">
    <property type="entry name" value="HAMP_dom"/>
</dbReference>
<sequence length="601" mass="68545">MKQIDFSGHILFSPHSLWIKFFCCYIFPSLLLLFIWVTISMFKMRSSELDNILQYQQTLNAQILSALENNIDNLEQISYIIYSDSDNLTSLYKGPGEWGYYSSRNNFKQTMGNFLFVTGQIDGIALFDLKGNNVFLLDRLSIIQSPFLNVSDTDWYNNTLNFTQSQDIYKLSVSHSEDRDISIIAISRILYHPSSQQRLGVVLCFSYMDTFVSGIKDAALIDGGQFQLMDDHGTVIYDSGIGNAVPVVTKQKENYELVSLDGQTMLRSSVYGSQYGWSIISYTPLNIIQPSQFLKDTNIITVLLLIVISLGISAIISRRVTRPLSQLTDSFVKVSEGDFEAKVSIAGKDELARIGDAYNQMLDMIRTLTKERYELKLSNMQAKLETLQSQINPHFLFNTLNSIKAVSYSGELEKVSQMIQALSDLMRYSLNQRPYIVSFSEELNIVRKYLYLQEYRFEDHYSTKYDIESAVMKMEIPSLSIQPLVENAIKHGLEPSKKNGQLIITAKVIGNNLHLYISNTGKPISAEKQKELNKKLQELSATTDFADDRIGLLNVAYRLKLHYSNHYSLKITSTDHFTTVKLQIPAKEFNPENSRRNGWAK</sequence>